<dbReference type="RefSeq" id="XP_062706594.1">
    <property type="nucleotide sequence ID" value="XM_062850610.1"/>
</dbReference>
<organism evidence="2 3">
    <name type="scientific">Aedes albopictus</name>
    <name type="common">Asian tiger mosquito</name>
    <name type="synonym">Stegomyia albopicta</name>
    <dbReference type="NCBI Taxonomy" id="7160"/>
    <lineage>
        <taxon>Eukaryota</taxon>
        <taxon>Metazoa</taxon>
        <taxon>Ecdysozoa</taxon>
        <taxon>Arthropoda</taxon>
        <taxon>Hexapoda</taxon>
        <taxon>Insecta</taxon>
        <taxon>Pterygota</taxon>
        <taxon>Neoptera</taxon>
        <taxon>Endopterygota</taxon>
        <taxon>Diptera</taxon>
        <taxon>Nematocera</taxon>
        <taxon>Culicoidea</taxon>
        <taxon>Culicidae</taxon>
        <taxon>Culicinae</taxon>
        <taxon>Aedini</taxon>
        <taxon>Aedes</taxon>
        <taxon>Stegomyia</taxon>
    </lineage>
</organism>
<accession>A0ABM1ZN89</accession>
<dbReference type="RefSeq" id="XP_029714933.2">
    <property type="nucleotide sequence ID" value="XM_029859073.2"/>
</dbReference>
<feature type="region of interest" description="Disordered" evidence="1">
    <location>
        <begin position="25"/>
        <end position="132"/>
    </location>
</feature>
<dbReference type="EnsemblMetazoa" id="AALFPA23_020129.R29640">
    <property type="protein sequence ID" value="AALFPA23_020129.P29640"/>
    <property type="gene ID" value="AALFPA23_020129"/>
</dbReference>
<reference evidence="3" key="1">
    <citation type="journal article" date="2015" name="Proc. Natl. Acad. Sci. U.S.A.">
        <title>Genome sequence of the Asian Tiger mosquito, Aedes albopictus, reveals insights into its biology, genetics, and evolution.</title>
        <authorList>
            <person name="Chen X.G."/>
            <person name="Jiang X."/>
            <person name="Gu J."/>
            <person name="Xu M."/>
            <person name="Wu Y."/>
            <person name="Deng Y."/>
            <person name="Zhang C."/>
            <person name="Bonizzoni M."/>
            <person name="Dermauw W."/>
            <person name="Vontas J."/>
            <person name="Armbruster P."/>
            <person name="Huang X."/>
            <person name="Yang Y."/>
            <person name="Zhang H."/>
            <person name="He W."/>
            <person name="Peng H."/>
            <person name="Liu Y."/>
            <person name="Wu K."/>
            <person name="Chen J."/>
            <person name="Lirakis M."/>
            <person name="Topalis P."/>
            <person name="Van Leeuwen T."/>
            <person name="Hall A.B."/>
            <person name="Jiang X."/>
            <person name="Thorpe C."/>
            <person name="Mueller R.L."/>
            <person name="Sun C."/>
            <person name="Waterhouse R.M."/>
            <person name="Yan G."/>
            <person name="Tu Z.J."/>
            <person name="Fang X."/>
            <person name="James A.A."/>
        </authorList>
    </citation>
    <scope>NUCLEOTIDE SEQUENCE [LARGE SCALE GENOMIC DNA]</scope>
    <source>
        <strain evidence="3">Foshan</strain>
    </source>
</reference>
<evidence type="ECO:0000313" key="2">
    <source>
        <dbReference type="EnsemblMetazoa" id="AALFPA23_020129.P29642"/>
    </source>
</evidence>
<feature type="compositionally biased region" description="Low complexity" evidence="1">
    <location>
        <begin position="83"/>
        <end position="93"/>
    </location>
</feature>
<evidence type="ECO:0000256" key="1">
    <source>
        <dbReference type="SAM" id="MobiDB-lite"/>
    </source>
</evidence>
<dbReference type="EnsemblMetazoa" id="AALFPA23_020129.R29642">
    <property type="protein sequence ID" value="AALFPA23_020129.P29642"/>
    <property type="gene ID" value="AALFPA23_020129"/>
</dbReference>
<dbReference type="Proteomes" id="UP000069940">
    <property type="component" value="Unassembled WGS sequence"/>
</dbReference>
<keyword evidence="3" id="KW-1185">Reference proteome</keyword>
<reference evidence="2" key="2">
    <citation type="submission" date="2025-05" db="UniProtKB">
        <authorList>
            <consortium name="EnsemblMetazoa"/>
        </authorList>
    </citation>
    <scope>IDENTIFICATION</scope>
    <source>
        <strain evidence="2">Foshan</strain>
    </source>
</reference>
<protein>
    <submittedName>
        <fullName evidence="2">Uncharacterized protein</fullName>
    </submittedName>
</protein>
<feature type="compositionally biased region" description="Low complexity" evidence="1">
    <location>
        <begin position="112"/>
        <end position="123"/>
    </location>
</feature>
<evidence type="ECO:0000313" key="3">
    <source>
        <dbReference type="Proteomes" id="UP000069940"/>
    </source>
</evidence>
<name>A0ABM1ZN89_AEDAL</name>
<feature type="compositionally biased region" description="Polar residues" evidence="1">
    <location>
        <begin position="54"/>
        <end position="82"/>
    </location>
</feature>
<proteinExistence type="predicted"/>
<dbReference type="GeneID" id="115258720"/>
<sequence length="230" mass="25273">MVQSYEIKSSDSRKGSGFVDSFKALFRRNRQPESLKVPSKRSGKAPIADPEPSEPSSLVSNASGSEENNNIGGIRSSANAPESSTTTTVSVPVDANRYEIRKPPPAVKRKSSYSTSTTKSSKSGGKPVQRRKSFGRRINNLWSNFGLLRSSEKIVEFANGYAAFQHVRDNVEDLSEKSEANETDLVFLQGILQNPAVTQMIKVSHLKLLLSLHFTTGVDIHVQFIGFEVL</sequence>